<keyword evidence="1" id="KW-0812">Transmembrane</keyword>
<evidence type="ECO:0000313" key="4">
    <source>
        <dbReference type="Proteomes" id="UP000198636"/>
    </source>
</evidence>
<feature type="transmembrane region" description="Helical" evidence="1">
    <location>
        <begin position="7"/>
        <end position="27"/>
    </location>
</feature>
<dbReference type="Pfam" id="PF22570">
    <property type="entry name" value="LiaF-TM"/>
    <property type="match status" value="1"/>
</dbReference>
<gene>
    <name evidence="3" type="ORF">SAMN03080606_01715</name>
</gene>
<dbReference type="RefSeq" id="WP_091542298.1">
    <property type="nucleotide sequence ID" value="NZ_FMUS01000009.1"/>
</dbReference>
<feature type="transmembrane region" description="Helical" evidence="1">
    <location>
        <begin position="69"/>
        <end position="94"/>
    </location>
</feature>
<keyword evidence="4" id="KW-1185">Reference proteome</keyword>
<dbReference type="OrthoDB" id="1707123at2"/>
<sequence>MRQWRVGTFSMGIILIALGIILIISMVGGNDIASNLLKWWPIILIILGLEILTYLFLSKEDGPVIKYDVFSIVLIIFIFIFSTLVYTLTTIGIVPKLTEMVSSRNYMVEMNRQEVQVDSEVKKIVLESPRYNVQIKSGEENRVILWGQGEVYTLSKDMADDIINKSELVTNQVGDTLYVSFNEMAGMTDFNGGVSFFSYTLCLPSNVDVEINRGRGYRPQIDIDAGIIDGKWAIDTQGRIIVRTTNQLDLSIEALVNGRDWLRGNANWQTEKSDTHNQVLGELQFGNGTNRLTIFSGEVEVLHVN</sequence>
<accession>A0A1G5GK23</accession>
<evidence type="ECO:0000259" key="2">
    <source>
        <dbReference type="Pfam" id="PF22570"/>
    </source>
</evidence>
<feature type="domain" description="LiaF transmembrane" evidence="2">
    <location>
        <begin position="11"/>
        <end position="85"/>
    </location>
</feature>
<keyword evidence="1" id="KW-0472">Membrane</keyword>
<evidence type="ECO:0000313" key="3">
    <source>
        <dbReference type="EMBL" id="SCY51731.1"/>
    </source>
</evidence>
<keyword evidence="1" id="KW-1133">Transmembrane helix</keyword>
<evidence type="ECO:0000256" key="1">
    <source>
        <dbReference type="SAM" id="Phobius"/>
    </source>
</evidence>
<dbReference type="EMBL" id="FMUS01000009">
    <property type="protein sequence ID" value="SCY51731.1"/>
    <property type="molecule type" value="Genomic_DNA"/>
</dbReference>
<dbReference type="Proteomes" id="UP000198636">
    <property type="component" value="Unassembled WGS sequence"/>
</dbReference>
<dbReference type="InterPro" id="IPR054331">
    <property type="entry name" value="LiaF_TM"/>
</dbReference>
<dbReference type="STRING" id="1120976.SAMN03080606_01715"/>
<feature type="transmembrane region" description="Helical" evidence="1">
    <location>
        <begin position="39"/>
        <end position="57"/>
    </location>
</feature>
<dbReference type="AlphaFoldDB" id="A0A1G5GK23"/>
<reference evidence="3 4" key="1">
    <citation type="submission" date="2016-10" db="EMBL/GenBank/DDBJ databases">
        <authorList>
            <person name="de Groot N.N."/>
        </authorList>
    </citation>
    <scope>NUCLEOTIDE SEQUENCE [LARGE SCALE GENOMIC DNA]</scope>
    <source>
        <strain evidence="3 4">DSM 18978</strain>
    </source>
</reference>
<organism evidence="3 4">
    <name type="scientific">Alkaliphilus peptidifermentans DSM 18978</name>
    <dbReference type="NCBI Taxonomy" id="1120976"/>
    <lineage>
        <taxon>Bacteria</taxon>
        <taxon>Bacillati</taxon>
        <taxon>Bacillota</taxon>
        <taxon>Clostridia</taxon>
        <taxon>Peptostreptococcales</taxon>
        <taxon>Natronincolaceae</taxon>
        <taxon>Alkaliphilus</taxon>
    </lineage>
</organism>
<name>A0A1G5GK23_9FIRM</name>
<protein>
    <recommendedName>
        <fullName evidence="2">LiaF transmembrane domain-containing protein</fullName>
    </recommendedName>
</protein>
<proteinExistence type="predicted"/>